<evidence type="ECO:0000256" key="3">
    <source>
        <dbReference type="ARBA" id="ARBA00022722"/>
    </source>
</evidence>
<evidence type="ECO:0000256" key="4">
    <source>
        <dbReference type="ARBA" id="ARBA00022723"/>
    </source>
</evidence>
<dbReference type="EMBL" id="CP049863">
    <property type="protein sequence ID" value="QIK63069.1"/>
    <property type="molecule type" value="Genomic_DNA"/>
</dbReference>
<dbReference type="SUPFAM" id="SSF88723">
    <property type="entry name" value="PIN domain-like"/>
    <property type="match status" value="1"/>
</dbReference>
<evidence type="ECO:0000256" key="8">
    <source>
        <dbReference type="HAMAP-Rule" id="MF_00265"/>
    </source>
</evidence>
<dbReference type="InterPro" id="IPR029060">
    <property type="entry name" value="PIN-like_dom_sf"/>
</dbReference>
<evidence type="ECO:0000259" key="9">
    <source>
        <dbReference type="Pfam" id="PF01850"/>
    </source>
</evidence>
<dbReference type="KEGG" id="lvi:G7068_07560"/>
<keyword evidence="3 8" id="KW-0540">Nuclease</keyword>
<keyword evidence="11" id="KW-1185">Reference proteome</keyword>
<organism evidence="10 11">
    <name type="scientific">Leucobacter viscericola</name>
    <dbReference type="NCBI Taxonomy" id="2714935"/>
    <lineage>
        <taxon>Bacteria</taxon>
        <taxon>Bacillati</taxon>
        <taxon>Actinomycetota</taxon>
        <taxon>Actinomycetes</taxon>
        <taxon>Micrococcales</taxon>
        <taxon>Microbacteriaceae</taxon>
        <taxon>Leucobacter</taxon>
    </lineage>
</organism>
<evidence type="ECO:0000313" key="10">
    <source>
        <dbReference type="EMBL" id="QIK63069.1"/>
    </source>
</evidence>
<feature type="domain" description="PIN" evidence="9">
    <location>
        <begin position="4"/>
        <end position="125"/>
    </location>
</feature>
<dbReference type="RefSeq" id="WP_166290745.1">
    <property type="nucleotide sequence ID" value="NZ_CP049863.1"/>
</dbReference>
<dbReference type="GO" id="GO:0016787">
    <property type="term" value="F:hydrolase activity"/>
    <property type="evidence" value="ECO:0007669"/>
    <property type="project" value="UniProtKB-KW"/>
</dbReference>
<keyword evidence="6 8" id="KW-0460">Magnesium</keyword>
<dbReference type="PANTHER" id="PTHR33653:SF1">
    <property type="entry name" value="RIBONUCLEASE VAPC2"/>
    <property type="match status" value="1"/>
</dbReference>
<dbReference type="Proteomes" id="UP000502677">
    <property type="component" value="Chromosome"/>
</dbReference>
<dbReference type="HAMAP" id="MF_00265">
    <property type="entry name" value="VapC_Nob1"/>
    <property type="match status" value="1"/>
</dbReference>
<feature type="binding site" evidence="8">
    <location>
        <position position="7"/>
    </location>
    <ligand>
        <name>Mg(2+)</name>
        <dbReference type="ChEBI" id="CHEBI:18420"/>
    </ligand>
</feature>
<evidence type="ECO:0000256" key="2">
    <source>
        <dbReference type="ARBA" id="ARBA00022649"/>
    </source>
</evidence>
<name>A0A6G7XF49_9MICO</name>
<dbReference type="PANTHER" id="PTHR33653">
    <property type="entry name" value="RIBONUCLEASE VAPC2"/>
    <property type="match status" value="1"/>
</dbReference>
<keyword evidence="2 8" id="KW-1277">Toxin-antitoxin system</keyword>
<keyword evidence="5 8" id="KW-0378">Hydrolase</keyword>
<comment type="similarity">
    <text evidence="7 8">Belongs to the PINc/VapC protein family.</text>
</comment>
<evidence type="ECO:0000256" key="6">
    <source>
        <dbReference type="ARBA" id="ARBA00022842"/>
    </source>
</evidence>
<reference evidence="10 11" key="1">
    <citation type="submission" date="2020-03" db="EMBL/GenBank/DDBJ databases">
        <title>Leucobacter sp. nov., isolated from beetles.</title>
        <authorList>
            <person name="Hyun D.-W."/>
            <person name="Bae J.-W."/>
        </authorList>
    </citation>
    <scope>NUCLEOTIDE SEQUENCE [LARGE SCALE GENOMIC DNA]</scope>
    <source>
        <strain evidence="10 11">HDW9C</strain>
    </source>
</reference>
<dbReference type="AlphaFoldDB" id="A0A6G7XF49"/>
<dbReference type="Pfam" id="PF01850">
    <property type="entry name" value="PIN"/>
    <property type="match status" value="1"/>
</dbReference>
<dbReference type="GO" id="GO:0004540">
    <property type="term" value="F:RNA nuclease activity"/>
    <property type="evidence" value="ECO:0007669"/>
    <property type="project" value="InterPro"/>
</dbReference>
<feature type="binding site" evidence="8">
    <location>
        <position position="98"/>
    </location>
    <ligand>
        <name>Mg(2+)</name>
        <dbReference type="ChEBI" id="CHEBI:18420"/>
    </ligand>
</feature>
<dbReference type="GO" id="GO:0090729">
    <property type="term" value="F:toxin activity"/>
    <property type="evidence" value="ECO:0007669"/>
    <property type="project" value="UniProtKB-KW"/>
</dbReference>
<evidence type="ECO:0000256" key="1">
    <source>
        <dbReference type="ARBA" id="ARBA00001946"/>
    </source>
</evidence>
<keyword evidence="4 8" id="KW-0479">Metal-binding</keyword>
<dbReference type="InterPro" id="IPR002716">
    <property type="entry name" value="PIN_dom"/>
</dbReference>
<comment type="function">
    <text evidence="8">Toxic component of a toxin-antitoxin (TA) system. An RNase.</text>
</comment>
<evidence type="ECO:0000256" key="7">
    <source>
        <dbReference type="ARBA" id="ARBA00038093"/>
    </source>
</evidence>
<dbReference type="InterPro" id="IPR022907">
    <property type="entry name" value="VapC_family"/>
</dbReference>
<evidence type="ECO:0000256" key="5">
    <source>
        <dbReference type="ARBA" id="ARBA00022801"/>
    </source>
</evidence>
<comment type="cofactor">
    <cofactor evidence="1 8">
        <name>Mg(2+)</name>
        <dbReference type="ChEBI" id="CHEBI:18420"/>
    </cofactor>
</comment>
<evidence type="ECO:0000313" key="11">
    <source>
        <dbReference type="Proteomes" id="UP000502677"/>
    </source>
</evidence>
<gene>
    <name evidence="8" type="primary">vapC</name>
    <name evidence="10" type="ORF">G7068_07560</name>
</gene>
<dbReference type="EC" id="3.1.-.-" evidence="8"/>
<dbReference type="InterPro" id="IPR050556">
    <property type="entry name" value="Type_II_TA_system_RNase"/>
</dbReference>
<dbReference type="GO" id="GO:0000287">
    <property type="term" value="F:magnesium ion binding"/>
    <property type="evidence" value="ECO:0007669"/>
    <property type="project" value="UniProtKB-UniRule"/>
</dbReference>
<accession>A0A6G7XF49</accession>
<proteinExistence type="inferred from homology"/>
<sequence length="135" mass="14935">MLRYLLDTDVAIALLRRQKGIDLDRFFANSGRLAISTISIEELEFGAYRSAFPERNLKANDELLAQLKIQDFNRYAAAHAAEVRATLAVRGTPIGSYDSQIAGHARSLGLTVVTGNTREFERVPGLLVENWIGGE</sequence>
<keyword evidence="8" id="KW-0800">Toxin</keyword>
<protein>
    <recommendedName>
        <fullName evidence="8">Ribonuclease VapC</fullName>
        <shortName evidence="8">RNase VapC</shortName>
        <ecNumber evidence="8">3.1.-.-</ecNumber>
    </recommendedName>
    <alternativeName>
        <fullName evidence="8">Toxin VapC</fullName>
    </alternativeName>
</protein>
<dbReference type="Gene3D" id="3.40.50.1010">
    <property type="entry name" value="5'-nuclease"/>
    <property type="match status" value="1"/>
</dbReference>